<protein>
    <recommendedName>
        <fullName evidence="2">Type-4 uracil-DNA glycosylase</fullName>
    </recommendedName>
</protein>
<dbReference type="PANTHER" id="PTHR33693:SF9">
    <property type="entry name" value="TYPE-4 URACIL-DNA GLYCOSYLASE"/>
    <property type="match status" value="1"/>
</dbReference>
<evidence type="ECO:0000256" key="3">
    <source>
        <dbReference type="ARBA" id="ARBA00022485"/>
    </source>
</evidence>
<evidence type="ECO:0000259" key="11">
    <source>
        <dbReference type="SMART" id="SM00986"/>
    </source>
</evidence>
<dbReference type="InterPro" id="IPR005122">
    <property type="entry name" value="Uracil-DNA_glycosylase-like"/>
</dbReference>
<dbReference type="InterPro" id="IPR051536">
    <property type="entry name" value="UDG_Type-4/5"/>
</dbReference>
<evidence type="ECO:0000256" key="8">
    <source>
        <dbReference type="ARBA" id="ARBA00023014"/>
    </source>
</evidence>
<dbReference type="NCBIfam" id="TIGR03914">
    <property type="entry name" value="UDG_fam_dom"/>
    <property type="match status" value="1"/>
</dbReference>
<sequence length="225" mass="24100">MVDVERPGAQQWVPGSDEGTAGPAGGHPDVDALRAAAPACRGCELWEPATQVVFSAGNPHGRVVLVGEQPGDVEDTQGIPFVGPAGRLLQKALDEAGLQRQDLYVTNAVKHFRFEQKGKRRIHQTPELAHMVACRPWLQAELEAVDPRVLVLLGATAAKTLLGGQFRVTKERGVLGPRDTTAGRFDVLPTVHPSSILRGPPEQRDEAFAALVADLAVVTEHLARA</sequence>
<comment type="caution">
    <text evidence="12">The sequence shown here is derived from an EMBL/GenBank/DDBJ whole genome shotgun (WGS) entry which is preliminary data.</text>
</comment>
<evidence type="ECO:0000256" key="4">
    <source>
        <dbReference type="ARBA" id="ARBA00022723"/>
    </source>
</evidence>
<dbReference type="PANTHER" id="PTHR33693">
    <property type="entry name" value="TYPE-5 URACIL-DNA GLYCOSYLASE"/>
    <property type="match status" value="1"/>
</dbReference>
<organism evidence="12 13">
    <name type="scientific">Aquipuribacter hungaricus</name>
    <dbReference type="NCBI Taxonomy" id="545624"/>
    <lineage>
        <taxon>Bacteria</taxon>
        <taxon>Bacillati</taxon>
        <taxon>Actinomycetota</taxon>
        <taxon>Actinomycetes</taxon>
        <taxon>Micrococcales</taxon>
        <taxon>Intrasporangiaceae</taxon>
        <taxon>Aquipuribacter</taxon>
    </lineage>
</organism>
<dbReference type="RefSeq" id="WP_340291322.1">
    <property type="nucleotide sequence ID" value="NZ_JBBEOI010000036.1"/>
</dbReference>
<keyword evidence="13" id="KW-1185">Reference proteome</keyword>
<evidence type="ECO:0000256" key="1">
    <source>
        <dbReference type="ARBA" id="ARBA00006521"/>
    </source>
</evidence>
<dbReference type="CDD" id="cd10030">
    <property type="entry name" value="UDG-F4_TTUDGA_SPO1dp_like"/>
    <property type="match status" value="1"/>
</dbReference>
<reference evidence="13" key="1">
    <citation type="journal article" date="2019" name="Int. J. Syst. Evol. Microbiol.">
        <title>The Global Catalogue of Microorganisms (GCM) 10K type strain sequencing project: providing services to taxonomists for standard genome sequencing and annotation.</title>
        <authorList>
            <consortium name="The Broad Institute Genomics Platform"/>
            <consortium name="The Broad Institute Genome Sequencing Center for Infectious Disease"/>
            <person name="Wu L."/>
            <person name="Ma J."/>
        </authorList>
    </citation>
    <scope>NUCLEOTIDE SEQUENCE [LARGE SCALE GENOMIC DNA]</scope>
    <source>
        <strain evidence="13">NCAIM B.02333</strain>
    </source>
</reference>
<feature type="domain" description="Uracil-DNA glycosylase-like" evidence="11">
    <location>
        <begin position="54"/>
        <end position="216"/>
    </location>
</feature>
<dbReference type="Gene3D" id="3.40.470.10">
    <property type="entry name" value="Uracil-DNA glycosylase-like domain"/>
    <property type="match status" value="1"/>
</dbReference>
<evidence type="ECO:0000256" key="5">
    <source>
        <dbReference type="ARBA" id="ARBA00022763"/>
    </source>
</evidence>
<evidence type="ECO:0000256" key="7">
    <source>
        <dbReference type="ARBA" id="ARBA00023004"/>
    </source>
</evidence>
<accession>A0ABV7WNE5</accession>
<keyword evidence="9" id="KW-0234">DNA repair</keyword>
<keyword evidence="6" id="KW-0378">Hydrolase</keyword>
<evidence type="ECO:0000313" key="13">
    <source>
        <dbReference type="Proteomes" id="UP001595685"/>
    </source>
</evidence>
<dbReference type="NCBIfam" id="TIGR00758">
    <property type="entry name" value="UDG_fam4"/>
    <property type="match status" value="1"/>
</dbReference>
<dbReference type="InterPro" id="IPR036895">
    <property type="entry name" value="Uracil-DNA_glycosylase-like_sf"/>
</dbReference>
<dbReference type="EMBL" id="JBHRWW010000016">
    <property type="protein sequence ID" value="MFC3690076.1"/>
    <property type="molecule type" value="Genomic_DNA"/>
</dbReference>
<evidence type="ECO:0000256" key="10">
    <source>
        <dbReference type="SAM" id="MobiDB-lite"/>
    </source>
</evidence>
<gene>
    <name evidence="12" type="ORF">ACFOLH_17150</name>
</gene>
<keyword evidence="8" id="KW-0411">Iron-sulfur</keyword>
<keyword evidence="5" id="KW-0227">DNA damage</keyword>
<name>A0ABV7WNE5_9MICO</name>
<proteinExistence type="inferred from homology"/>
<evidence type="ECO:0000256" key="9">
    <source>
        <dbReference type="ARBA" id="ARBA00023204"/>
    </source>
</evidence>
<keyword evidence="3" id="KW-0004">4Fe-4S</keyword>
<dbReference type="SMART" id="SM00986">
    <property type="entry name" value="UDG"/>
    <property type="match status" value="1"/>
</dbReference>
<comment type="similarity">
    <text evidence="1">Belongs to the uracil-DNA glycosylase (UDG) superfamily. Type 4 (UDGa) family.</text>
</comment>
<dbReference type="SMART" id="SM00987">
    <property type="entry name" value="UreE_C"/>
    <property type="match status" value="1"/>
</dbReference>
<evidence type="ECO:0000256" key="6">
    <source>
        <dbReference type="ARBA" id="ARBA00022801"/>
    </source>
</evidence>
<dbReference type="InterPro" id="IPR005273">
    <property type="entry name" value="Ura-DNA_glyco_family4"/>
</dbReference>
<dbReference type="Proteomes" id="UP001595685">
    <property type="component" value="Unassembled WGS sequence"/>
</dbReference>
<evidence type="ECO:0000256" key="2">
    <source>
        <dbReference type="ARBA" id="ARBA00019403"/>
    </source>
</evidence>
<dbReference type="SUPFAM" id="SSF52141">
    <property type="entry name" value="Uracil-DNA glycosylase-like"/>
    <property type="match status" value="1"/>
</dbReference>
<keyword evidence="4" id="KW-0479">Metal-binding</keyword>
<keyword evidence="7" id="KW-0408">Iron</keyword>
<evidence type="ECO:0000313" key="12">
    <source>
        <dbReference type="EMBL" id="MFC3690076.1"/>
    </source>
</evidence>
<dbReference type="Pfam" id="PF03167">
    <property type="entry name" value="UDG"/>
    <property type="match status" value="1"/>
</dbReference>
<feature type="region of interest" description="Disordered" evidence="10">
    <location>
        <begin position="1"/>
        <end position="30"/>
    </location>
</feature>